<sequence>MRKGIQIFLHSHPIHPCEGGDHVTIGQRWYVFKLKHNEDMQVQY</sequence>
<organism evidence="1">
    <name type="scientific">Rhizophora mucronata</name>
    <name type="common">Asiatic mangrove</name>
    <dbReference type="NCBI Taxonomy" id="61149"/>
    <lineage>
        <taxon>Eukaryota</taxon>
        <taxon>Viridiplantae</taxon>
        <taxon>Streptophyta</taxon>
        <taxon>Embryophyta</taxon>
        <taxon>Tracheophyta</taxon>
        <taxon>Spermatophyta</taxon>
        <taxon>Magnoliopsida</taxon>
        <taxon>eudicotyledons</taxon>
        <taxon>Gunneridae</taxon>
        <taxon>Pentapetalae</taxon>
        <taxon>rosids</taxon>
        <taxon>fabids</taxon>
        <taxon>Malpighiales</taxon>
        <taxon>Rhizophoraceae</taxon>
        <taxon>Rhizophora</taxon>
    </lineage>
</organism>
<protein>
    <submittedName>
        <fullName evidence="1">Uncharacterized protein</fullName>
    </submittedName>
</protein>
<proteinExistence type="predicted"/>
<accession>A0A2P2M3A2</accession>
<reference evidence="1" key="1">
    <citation type="submission" date="2018-02" db="EMBL/GenBank/DDBJ databases">
        <title>Rhizophora mucronata_Transcriptome.</title>
        <authorList>
            <person name="Meera S.P."/>
            <person name="Sreeshan A."/>
            <person name="Augustine A."/>
        </authorList>
    </citation>
    <scope>NUCLEOTIDE SEQUENCE</scope>
    <source>
        <tissue evidence="1">Leaf</tissue>
    </source>
</reference>
<evidence type="ECO:0000313" key="1">
    <source>
        <dbReference type="EMBL" id="MBX24699.1"/>
    </source>
</evidence>
<dbReference type="AlphaFoldDB" id="A0A2P2M3A2"/>
<name>A0A2P2M3A2_RHIMU</name>
<dbReference type="EMBL" id="GGEC01044215">
    <property type="protein sequence ID" value="MBX24699.1"/>
    <property type="molecule type" value="Transcribed_RNA"/>
</dbReference>